<evidence type="ECO:0000256" key="1">
    <source>
        <dbReference type="ARBA" id="ARBA00004167"/>
    </source>
</evidence>
<evidence type="ECO:0000256" key="5">
    <source>
        <dbReference type="SAM" id="MobiDB-lite"/>
    </source>
</evidence>
<feature type="region of interest" description="Disordered" evidence="5">
    <location>
        <begin position="63"/>
        <end position="85"/>
    </location>
</feature>
<feature type="region of interest" description="Disordered" evidence="5">
    <location>
        <begin position="119"/>
        <end position="169"/>
    </location>
</feature>
<dbReference type="PANTHER" id="PTHR15549">
    <property type="entry name" value="PAIRED IMMUNOGLOBULIN-LIKE TYPE 2 RECEPTOR"/>
    <property type="match status" value="1"/>
</dbReference>
<evidence type="ECO:0000256" key="2">
    <source>
        <dbReference type="ARBA" id="ARBA00022692"/>
    </source>
</evidence>
<evidence type="ECO:0008006" key="9">
    <source>
        <dbReference type="Google" id="ProtNLM"/>
    </source>
</evidence>
<accession>A0ABR3W827</accession>
<feature type="transmembrane region" description="Helical" evidence="6">
    <location>
        <begin position="87"/>
        <end position="110"/>
    </location>
</feature>
<keyword evidence="8" id="KW-1185">Reference proteome</keyword>
<keyword evidence="3 6" id="KW-1133">Transmembrane helix</keyword>
<evidence type="ECO:0000256" key="3">
    <source>
        <dbReference type="ARBA" id="ARBA00022989"/>
    </source>
</evidence>
<gene>
    <name evidence="7" type="ORF">Daus18300_011032</name>
</gene>
<dbReference type="Proteomes" id="UP001583177">
    <property type="component" value="Unassembled WGS sequence"/>
</dbReference>
<name>A0ABR3W827_9PEZI</name>
<sequence length="169" mass="17623">MSAWATSKTVRVSHTNFIENSLAVETQTAKPNLHVFALAIIYVTTTSESSDLAASTIQAGTSSLASSPTAASASEESSSESGLSTGASAGIGVAAAVGVALLAVVAWWVYRRRRSQRQAPELVADQPRYTPEMAGQMAPSDGCRNAKNASPTRSELPDAPAPQELPAYR</sequence>
<dbReference type="NCBIfam" id="TIGR01167">
    <property type="entry name" value="LPXTG_anchor"/>
    <property type="match status" value="1"/>
</dbReference>
<keyword evidence="4 6" id="KW-0472">Membrane</keyword>
<reference evidence="7 8" key="1">
    <citation type="journal article" date="2024" name="IMA Fungus">
        <title>IMA Genome - F19 : A genome assembly and annotation guide to empower mycologists, including annotated draft genome sequences of Ceratocystis pirilliformis, Diaporthe australafricana, Fusarium ophioides, Paecilomyces lecythidis, and Sporothrix stenoceras.</title>
        <authorList>
            <person name="Aylward J."/>
            <person name="Wilson A.M."/>
            <person name="Visagie C.M."/>
            <person name="Spraker J."/>
            <person name="Barnes I."/>
            <person name="Buitendag C."/>
            <person name="Ceriani C."/>
            <person name="Del Mar Angel L."/>
            <person name="du Plessis D."/>
            <person name="Fuchs T."/>
            <person name="Gasser K."/>
            <person name="Kramer D."/>
            <person name="Li W."/>
            <person name="Munsamy K."/>
            <person name="Piso A."/>
            <person name="Price J.L."/>
            <person name="Sonnekus B."/>
            <person name="Thomas C."/>
            <person name="van der Nest A."/>
            <person name="van Dijk A."/>
            <person name="van Heerden A."/>
            <person name="van Vuuren N."/>
            <person name="Yilmaz N."/>
            <person name="Duong T.A."/>
            <person name="van der Merwe N.A."/>
            <person name="Wingfield M.J."/>
            <person name="Wingfield B.D."/>
        </authorList>
    </citation>
    <scope>NUCLEOTIDE SEQUENCE [LARGE SCALE GENOMIC DNA]</scope>
    <source>
        <strain evidence="7 8">CMW 18300</strain>
    </source>
</reference>
<dbReference type="InterPro" id="IPR051694">
    <property type="entry name" value="Immunoregulatory_rcpt-like"/>
</dbReference>
<keyword evidence="2 6" id="KW-0812">Transmembrane</keyword>
<evidence type="ECO:0000256" key="6">
    <source>
        <dbReference type="SAM" id="Phobius"/>
    </source>
</evidence>
<dbReference type="EMBL" id="JAWRVE010000129">
    <property type="protein sequence ID" value="KAL1855651.1"/>
    <property type="molecule type" value="Genomic_DNA"/>
</dbReference>
<organism evidence="7 8">
    <name type="scientific">Diaporthe australafricana</name>
    <dbReference type="NCBI Taxonomy" id="127596"/>
    <lineage>
        <taxon>Eukaryota</taxon>
        <taxon>Fungi</taxon>
        <taxon>Dikarya</taxon>
        <taxon>Ascomycota</taxon>
        <taxon>Pezizomycotina</taxon>
        <taxon>Sordariomycetes</taxon>
        <taxon>Sordariomycetidae</taxon>
        <taxon>Diaporthales</taxon>
        <taxon>Diaporthaceae</taxon>
        <taxon>Diaporthe</taxon>
    </lineage>
</organism>
<evidence type="ECO:0000256" key="4">
    <source>
        <dbReference type="ARBA" id="ARBA00023136"/>
    </source>
</evidence>
<comment type="caution">
    <text evidence="7">The sequence shown here is derived from an EMBL/GenBank/DDBJ whole genome shotgun (WGS) entry which is preliminary data.</text>
</comment>
<evidence type="ECO:0000313" key="7">
    <source>
        <dbReference type="EMBL" id="KAL1855651.1"/>
    </source>
</evidence>
<evidence type="ECO:0000313" key="8">
    <source>
        <dbReference type="Proteomes" id="UP001583177"/>
    </source>
</evidence>
<proteinExistence type="predicted"/>
<comment type="subcellular location">
    <subcellularLocation>
        <location evidence="1">Membrane</location>
        <topology evidence="1">Single-pass membrane protein</topology>
    </subcellularLocation>
</comment>
<protein>
    <recommendedName>
        <fullName evidence="9">Mid2 domain-containing protein</fullName>
    </recommendedName>
</protein>